<dbReference type="InterPro" id="IPR020845">
    <property type="entry name" value="AMP-binding_CS"/>
</dbReference>
<organism evidence="4 5">
    <name type="scientific">Micromonospora chokoriensis</name>
    <dbReference type="NCBI Taxonomy" id="356851"/>
    <lineage>
        <taxon>Bacteria</taxon>
        <taxon>Bacillati</taxon>
        <taxon>Actinomycetota</taxon>
        <taxon>Actinomycetes</taxon>
        <taxon>Micromonosporales</taxon>
        <taxon>Micromonosporaceae</taxon>
        <taxon>Micromonospora</taxon>
    </lineage>
</organism>
<dbReference type="InterPro" id="IPR000873">
    <property type="entry name" value="AMP-dep_synth/lig_dom"/>
</dbReference>
<dbReference type="GO" id="GO:0006631">
    <property type="term" value="P:fatty acid metabolic process"/>
    <property type="evidence" value="ECO:0007669"/>
    <property type="project" value="TreeGrafter"/>
</dbReference>
<dbReference type="InterPro" id="IPR042099">
    <property type="entry name" value="ANL_N_sf"/>
</dbReference>
<dbReference type="NCBIfam" id="NF005858">
    <property type="entry name" value="PRK07787.1"/>
    <property type="match status" value="1"/>
</dbReference>
<feature type="domain" description="AMP-binding enzyme C-terminal" evidence="3">
    <location>
        <begin position="387"/>
        <end position="460"/>
    </location>
</feature>
<evidence type="ECO:0000313" key="5">
    <source>
        <dbReference type="Proteomes" id="UP000198224"/>
    </source>
</evidence>
<protein>
    <submittedName>
        <fullName evidence="4">Fatty acid CoA ligase FadD36</fullName>
    </submittedName>
</protein>
<evidence type="ECO:0000259" key="3">
    <source>
        <dbReference type="Pfam" id="PF13193"/>
    </source>
</evidence>
<dbReference type="AlphaFoldDB" id="A0A1C4YP05"/>
<dbReference type="PANTHER" id="PTHR43201:SF8">
    <property type="entry name" value="ACYL-COA SYNTHETASE FAMILY MEMBER 3"/>
    <property type="match status" value="1"/>
</dbReference>
<feature type="domain" description="AMP-dependent synthetase/ligase" evidence="2">
    <location>
        <begin position="26"/>
        <end position="335"/>
    </location>
</feature>
<dbReference type="GO" id="GO:0031956">
    <property type="term" value="F:medium-chain fatty acid-CoA ligase activity"/>
    <property type="evidence" value="ECO:0007669"/>
    <property type="project" value="TreeGrafter"/>
</dbReference>
<dbReference type="EMBL" id="LT607409">
    <property type="protein sequence ID" value="SCF22071.1"/>
    <property type="molecule type" value="Genomic_DNA"/>
</dbReference>
<dbReference type="Pfam" id="PF00501">
    <property type="entry name" value="AMP-binding"/>
    <property type="match status" value="1"/>
</dbReference>
<reference evidence="5" key="1">
    <citation type="submission" date="2016-06" db="EMBL/GenBank/DDBJ databases">
        <authorList>
            <person name="Varghese N."/>
            <person name="Submissions Spin"/>
        </authorList>
    </citation>
    <scope>NUCLEOTIDE SEQUENCE [LARGE SCALE GENOMIC DNA]</scope>
    <source>
        <strain evidence="5">DSM 45160</strain>
    </source>
</reference>
<proteinExistence type="inferred from homology"/>
<accession>A0A1C4YP05</accession>
<evidence type="ECO:0000313" key="4">
    <source>
        <dbReference type="EMBL" id="SCF22071.1"/>
    </source>
</evidence>
<dbReference type="PROSITE" id="PS00455">
    <property type="entry name" value="AMP_BINDING"/>
    <property type="match status" value="1"/>
</dbReference>
<name>A0A1C4YP05_9ACTN</name>
<keyword evidence="4" id="KW-0436">Ligase</keyword>
<sequence length="479" mass="49210">MLLPSLSGDGPDRADAVSVDGHGTSREALRAGAGAVAADIAGAATVAVLASPGVPTVAAIVGGLLSGVAVVPVPPDTGAAELAHVLTDSGAELLLAGEPEAPVLVDCPIPVLPVDVTRRGELSSVDPDPSTTGLILYTSGTTGPPKGVLLSHAAIRAGIDAVVHAWDWTDEDVLVQGLPLYHVHGLILGLLGPLRVGSPLVHTRRPTPGRYAAARGSMYFGVPTVWGRVCAEPAAARALSAARLLVSGSAPLPAPVFAGLEALTGHRPVERYGMTETLITLSTRADGPRRVGSVGGPVRGVQARLVDDAGASVPADGSTFGALQIRGATLFDGYLHLPEKTAETFTVDGWFRTGDVATVDEAGDFRIVGRASADIIKSGGYRIGAGEIEDCLLTHPQVREVAVVGAPHADLGQEVVAFIVGEESLAARSLVTYVEKRLSRHKRPRHVHVVESLPRNALGKVQKATLLSLLESGTLPGGV</sequence>
<dbReference type="Proteomes" id="UP000198224">
    <property type="component" value="Chromosome I"/>
</dbReference>
<gene>
    <name evidence="4" type="ORF">GA0070612_5004</name>
</gene>
<dbReference type="Gene3D" id="3.40.50.12780">
    <property type="entry name" value="N-terminal domain of ligase-like"/>
    <property type="match status" value="1"/>
</dbReference>
<dbReference type="Gene3D" id="3.30.300.30">
    <property type="match status" value="1"/>
</dbReference>
<evidence type="ECO:0000256" key="1">
    <source>
        <dbReference type="ARBA" id="ARBA00006432"/>
    </source>
</evidence>
<comment type="similarity">
    <text evidence="1">Belongs to the ATP-dependent AMP-binding enzyme family.</text>
</comment>
<dbReference type="InterPro" id="IPR045851">
    <property type="entry name" value="AMP-bd_C_sf"/>
</dbReference>
<evidence type="ECO:0000259" key="2">
    <source>
        <dbReference type="Pfam" id="PF00501"/>
    </source>
</evidence>
<keyword evidence="5" id="KW-1185">Reference proteome</keyword>
<dbReference type="InterPro" id="IPR025110">
    <property type="entry name" value="AMP-bd_C"/>
</dbReference>
<dbReference type="RefSeq" id="WP_088990106.1">
    <property type="nucleotide sequence ID" value="NZ_LT607409.1"/>
</dbReference>
<dbReference type="SUPFAM" id="SSF56801">
    <property type="entry name" value="Acetyl-CoA synthetase-like"/>
    <property type="match status" value="1"/>
</dbReference>
<dbReference type="PANTHER" id="PTHR43201">
    <property type="entry name" value="ACYL-COA SYNTHETASE"/>
    <property type="match status" value="1"/>
</dbReference>
<dbReference type="Pfam" id="PF13193">
    <property type="entry name" value="AMP-binding_C"/>
    <property type="match status" value="1"/>
</dbReference>